<dbReference type="PRINTS" id="PR01483">
    <property type="entry name" value="FASYNTHASE"/>
</dbReference>
<comment type="caution">
    <text evidence="3">The sequence shown here is derived from an EMBL/GenBank/DDBJ whole genome shotgun (WGS) entry which is preliminary data.</text>
</comment>
<reference evidence="3 4" key="1">
    <citation type="submission" date="2020-10" db="EMBL/GenBank/DDBJ databases">
        <title>Sequencing the genomes of 1000 actinobacteria strains.</title>
        <authorList>
            <person name="Klenk H.-P."/>
        </authorList>
    </citation>
    <scope>NUCLEOTIDE SEQUENCE [LARGE SCALE GENOMIC DNA]</scope>
    <source>
        <strain evidence="3 4">DSM 15474</strain>
    </source>
</reference>
<accession>A0ABR9J5D4</accession>
<dbReference type="InterPro" id="IPR003965">
    <property type="entry name" value="Fatty_acid_synthase"/>
</dbReference>
<gene>
    <name evidence="3" type="ORF">H4W26_000561</name>
</gene>
<evidence type="ECO:0000259" key="2">
    <source>
        <dbReference type="Pfam" id="PF01575"/>
    </source>
</evidence>
<dbReference type="RefSeq" id="WP_192590642.1">
    <property type="nucleotide sequence ID" value="NZ_JADBEE010000001.1"/>
</dbReference>
<name>A0ABR9J5D4_9MICC</name>
<dbReference type="Gene3D" id="3.10.129.10">
    <property type="entry name" value="Hotdog Thioesterase"/>
    <property type="match status" value="1"/>
</dbReference>
<dbReference type="InterPro" id="IPR029069">
    <property type="entry name" value="HotDog_dom_sf"/>
</dbReference>
<dbReference type="PANTHER" id="PTHR43841">
    <property type="entry name" value="3-HYDROXYACYL-THIOESTER DEHYDRATASE HTDX-RELATED"/>
    <property type="match status" value="1"/>
</dbReference>
<keyword evidence="4" id="KW-1185">Reference proteome</keyword>
<dbReference type="Proteomes" id="UP000636579">
    <property type="component" value="Unassembled WGS sequence"/>
</dbReference>
<dbReference type="InterPro" id="IPR002539">
    <property type="entry name" value="MaoC-like_dom"/>
</dbReference>
<organism evidence="3 4">
    <name type="scientific">Nesterenkonia halotolerans</name>
    <dbReference type="NCBI Taxonomy" id="225325"/>
    <lineage>
        <taxon>Bacteria</taxon>
        <taxon>Bacillati</taxon>
        <taxon>Actinomycetota</taxon>
        <taxon>Actinomycetes</taxon>
        <taxon>Micrococcales</taxon>
        <taxon>Micrococcaceae</taxon>
        <taxon>Nesterenkonia</taxon>
    </lineage>
</organism>
<dbReference type="PANTHER" id="PTHR43841:SF3">
    <property type="entry name" value="(3R)-HYDROXYACYL-ACP DEHYDRATASE SUBUNIT HADB"/>
    <property type="match status" value="1"/>
</dbReference>
<proteinExistence type="inferred from homology"/>
<feature type="domain" description="MaoC-like" evidence="2">
    <location>
        <begin position="210"/>
        <end position="287"/>
    </location>
</feature>
<dbReference type="EMBL" id="JADBEE010000001">
    <property type="protein sequence ID" value="MBE1513806.1"/>
    <property type="molecule type" value="Genomic_DNA"/>
</dbReference>
<evidence type="ECO:0000313" key="3">
    <source>
        <dbReference type="EMBL" id="MBE1513806.1"/>
    </source>
</evidence>
<sequence length="308" mass="33522">MAVRIEMPQLRTLYGQAVLGAARAKLPGLRSTPPTSQLPQASLLARHPGVSLEQAERYRRLFSGEPFDGAHRTALPSVLVHIIGFPVQMALMSREDFPLPLMGLVHLANRVEHLRPIRLAQPVQVLVSAENLRAHRRGTQVDIRVLVLEDSADPENLDESAVLWRGVSTYLSRGIELGEQTPPDAAETVRKEFIPPVKTASWRLGAGAGRSYAAVSGDYNPIHVSNLAAKALGMPSAILHGMYSAGRMLEGREPEGAGHSWSIDFAAPVALPATVAFAVEHVDASQLRFTGWNPRKSRLHFSAELQLG</sequence>
<dbReference type="SUPFAM" id="SSF54637">
    <property type="entry name" value="Thioesterase/thiol ester dehydrase-isomerase"/>
    <property type="match status" value="1"/>
</dbReference>
<evidence type="ECO:0000313" key="4">
    <source>
        <dbReference type="Proteomes" id="UP000636579"/>
    </source>
</evidence>
<dbReference type="Pfam" id="PF01575">
    <property type="entry name" value="MaoC_dehydratas"/>
    <property type="match status" value="1"/>
</dbReference>
<evidence type="ECO:0000256" key="1">
    <source>
        <dbReference type="ARBA" id="ARBA00005254"/>
    </source>
</evidence>
<protein>
    <submittedName>
        <fullName evidence="3">Acyl dehydratase</fullName>
    </submittedName>
</protein>
<comment type="similarity">
    <text evidence="1">Belongs to the enoyl-CoA hydratase/isomerase family.</text>
</comment>